<evidence type="ECO:0000256" key="3">
    <source>
        <dbReference type="ARBA" id="ARBA00022478"/>
    </source>
</evidence>
<protein>
    <recommendedName>
        <fullName evidence="2">DNA-directed RNA polymerase</fullName>
        <ecNumber evidence="2">2.7.7.6</ecNumber>
    </recommendedName>
</protein>
<dbReference type="Gene3D" id="1.10.150.390">
    <property type="match status" value="1"/>
</dbReference>
<dbReference type="Gene3D" id="6.10.250.2940">
    <property type="match status" value="1"/>
</dbReference>
<dbReference type="InterPro" id="IPR007073">
    <property type="entry name" value="RNA_pol_Rpb1_7"/>
</dbReference>
<dbReference type="InterPro" id="IPR038120">
    <property type="entry name" value="Rpb1_funnel_sf"/>
</dbReference>
<keyword evidence="5" id="KW-0548">Nucleotidyltransferase</keyword>
<comment type="similarity">
    <text evidence="1">Belongs to the RNA polymerase beta' chain family.</text>
</comment>
<keyword evidence="4" id="KW-0808">Transferase</keyword>
<dbReference type="InterPro" id="IPR003586">
    <property type="entry name" value="Hint_dom_C"/>
</dbReference>
<dbReference type="Pfam" id="PF05000">
    <property type="entry name" value="RNA_pol_Rpb1_4"/>
    <property type="match status" value="1"/>
</dbReference>
<keyword evidence="3" id="KW-0240">DNA-directed RNA polymerase</keyword>
<dbReference type="Gene3D" id="1.10.132.30">
    <property type="match status" value="1"/>
</dbReference>
<dbReference type="Pfam" id="PF04983">
    <property type="entry name" value="RNA_pol_Rpb1_3"/>
    <property type="match status" value="1"/>
</dbReference>
<dbReference type="Gene3D" id="3.30.1490.180">
    <property type="entry name" value="RNA polymerase ii"/>
    <property type="match status" value="1"/>
</dbReference>
<evidence type="ECO:0000256" key="7">
    <source>
        <dbReference type="ARBA" id="ARBA00023000"/>
    </source>
</evidence>
<dbReference type="GO" id="GO:0004519">
    <property type="term" value="F:endonuclease activity"/>
    <property type="evidence" value="ECO:0007669"/>
    <property type="project" value="InterPro"/>
</dbReference>
<dbReference type="NCBIfam" id="NF006336">
    <property type="entry name" value="PRK08566.1"/>
    <property type="match status" value="1"/>
</dbReference>
<dbReference type="InterPro" id="IPR004860">
    <property type="entry name" value="LAGLIDADG_dom"/>
</dbReference>
<dbReference type="Pfam" id="PF04990">
    <property type="entry name" value="RNA_pol_Rpb1_7"/>
    <property type="match status" value="1"/>
</dbReference>
<dbReference type="PRINTS" id="PR00379">
    <property type="entry name" value="INTEIN"/>
</dbReference>
<dbReference type="InterPro" id="IPR036844">
    <property type="entry name" value="Hint_dom_sf"/>
</dbReference>
<reference evidence="10" key="1">
    <citation type="journal article" date="2020" name="Nature">
        <title>Giant virus diversity and host interactions through global metagenomics.</title>
        <authorList>
            <person name="Schulz F."/>
            <person name="Roux S."/>
            <person name="Paez-Espino D."/>
            <person name="Jungbluth S."/>
            <person name="Walsh D.A."/>
            <person name="Denef V.J."/>
            <person name="McMahon K.D."/>
            <person name="Konstantinidis K.T."/>
            <person name="Eloe-Fadrosh E.A."/>
            <person name="Kyrpides N.C."/>
            <person name="Woyke T."/>
        </authorList>
    </citation>
    <scope>NUCLEOTIDE SEQUENCE</scope>
    <source>
        <strain evidence="10">GVMAG-M-3300013285-6</strain>
    </source>
</reference>
<dbReference type="Gene3D" id="2.170.16.10">
    <property type="entry name" value="Hedgehog/Intein (Hint) domain"/>
    <property type="match status" value="3"/>
</dbReference>
<feature type="domain" description="DOD-type homing endonuclease" evidence="9">
    <location>
        <begin position="1056"/>
        <end position="1190"/>
    </location>
</feature>
<keyword evidence="7" id="KW-0651">Protein splicing</keyword>
<keyword evidence="8" id="KW-0804">Transcription</keyword>
<dbReference type="SUPFAM" id="SSF55608">
    <property type="entry name" value="Homing endonucleases"/>
    <property type="match status" value="2"/>
</dbReference>
<dbReference type="PROSITE" id="PS50819">
    <property type="entry name" value="INTEIN_ENDONUCLEASE"/>
    <property type="match status" value="2"/>
</dbReference>
<dbReference type="InterPro" id="IPR000722">
    <property type="entry name" value="RNA_pol_asu"/>
</dbReference>
<dbReference type="InterPro" id="IPR004042">
    <property type="entry name" value="Intein_endonuc_central"/>
</dbReference>
<evidence type="ECO:0000256" key="8">
    <source>
        <dbReference type="ARBA" id="ARBA00023163"/>
    </source>
</evidence>
<evidence type="ECO:0000256" key="4">
    <source>
        <dbReference type="ARBA" id="ARBA00022679"/>
    </source>
</evidence>
<sequence>MPSGLVRPSSEIEPIVGIQFGIFSPDEIEKRSVVEITNSGTYDGAEPRINGLFDPRMGVLDNGKTCRSCGQSNHNCPGHFGHFRLARPVYYIQFFQYILNVLSCVCVRCSKLLIDKDLHKNLIKRRGEIRWRQMLDLCSGIGRCGQETEDGCGARQPDRYIREGIARIIAEWDKIEGPSAASETKQRQTLEVEYVLRLFRRITDEDVDFMGLSRFWCRPDWMICTVLAVPPPQVRPSVIQDNNQRSEDDLTHKLFDIINMNNMLQEKINNNAAKNIIDEYTNVVQYHVATLVDNQIPGVAPSAQRSGRPLKSIQQRLGSKEGRIRYNIQGKRVEFSARSVITPDPNLSVAEIGVPMKIAMNLTVPERVTPYNREQMYKLIQNGADKFPGAKTLIRQDGRMISLRHVVAKDIVLYLGDTINRHLMDGDIILFNRQPTLHRMSMMGHRVKVLPFNTFRLNVSVTSPYNADFDGDEMNAHIPQSLEASTELAEIAAVPHQIVTPRHAKPVIGIVQDTLVGSWRMTRPKIQFNRREFMNMMMWNTRFEGVMPQPAKGTHWSGQQVISQLLPPINMEMGNGFFKEAKTEEEKKDNFVIIREGEIIQGILDKDIFSKPSKGVVHTTFKDYGSKDTVRFIDSMQNTVEQFLVYNGFSVGISDLIADEKTRKEMDKVIKQRKSEIENILLQVHLGLFTNTTGKTNQQEFEDKVYTELNKATELSGKIGLASLADENRLIAMVRAGSKGSTINIAQMMACVGQQAPEGRRIPYGFTDRTLPHYKKYDDGAEARGFVESSFIHGLTPQEFFFHAMSGREGLIDTAVKSVTGDTKIVIVENGQTKCLAIGEWIDAHLASNPTEIEHFVERNMELLQLKTPASIPTVDADGRVSWSPLVAVTRHDPGDRLYKVTTLAGKNVTVTEAQSLLVWDSATKQFEKKSLPEVKLGDFVPVTAKLSTPPSLTRAIALSDYLPKTEYLYGTDFICATALMNKAMEGRSHIPAGWWEENNGITFTLPYDSKARLQRCLVRSKVDTITHGYVYPFTTNREHTYIPELFELNKSNGIFLGLFLAEGNVDIKSGYVQITNNNEKIREFVVEWFDDRGISSHEDVKLNHIGGVSSSVRGFSTVLAQFLTSLVGHGASNKRVPAEAFTAPEEFIVGLLNGYFSGDGTVSDRSIDASSASEDLIDGISMLCSRLGIFGKVSHTQSASNNLGTEDIKPTHRLAIRAQWAARFVEKVDMIDEAKAEKLRILSASQSHRNFASQNDVVLDEITEIEVLDASSHPKVYDLTVPSTFNFGLANGLHVRDTADTGYIQRQLVKAMEDLVIQFDGTVRDARNNIVQFHYGEDGVNSTKIETQGLGLMKMTETDILTQYAMRGVEGIAVTPEDQSALDEFAKTVLVDRGILVEGVYRNKADGSTFASVNLERLLLTIQSKFGKEETSDLTPSYILEGINKIISRTQSYHILWGSMLRFYLAPHKLILKEKMSQLAFDALVESVVLKNWQAWAQPGEHVGIIAAQSIGEPSTQMSCVYETIVAVTRPNGENYFGPVGAFIDGLLPTRVAEESSILDLSGYKIASVSKDEKVSWAPISQISRHPANGGLVKVVTKSGRTTTATLSHSFLKRSAKGIVPVLGSDLKLGMRIPIAKTIPVVPNTITKVTQGKTEFTLTKEFGWLCGIYLADGSLNGNTVRICKIHPIVETRLMAISAAYGWVFSTKDYQGEFGPSKDNNIHSKDLKDFLEIHFKSGSYVKELSGAVFSYPLEFKQGLLSGYFDGDGNVNVVRQQIRVGSRSEKLIRDINRLFGFAGFFTVLGSEASVRIPGKTMWTLNVLKNNARAFKEQIGLSLPEKAAALEQIIEYMERDEKHDTKELYDKIPELGELIAETGRLLKMPGQSRSYGRWLKKDSVGRQTLQNYLSDFNEMFALIKNTLTSDVYTTVKANLDSLCSAANSDVVWDEIVDLIYLDDPKTFVYDFTVPGNESFMVDDCIMVHNTLNTFHLAGVAAKSNVTRGVPRLKELLKVTKSPKAISLTVYLKPEFRESKEKAREVAQDLELTMLKDVAKRVAIYYDPKDEDTILPEDKDIIAFHKQFEVSQAQGEEEAPLSNWLLRMELDREKLFNKNISMDDISFILKQRFSDEVTLIYSDFNSPRLIMRMRLPRTSTYELDDLANLKKFIVRLLNGIVIRGTAGIKGVSFRQDKDALELEGGAYKPVKQYVLDTDGSNFQSVMIHPMVDGSRLVSSHVHDIYENLGIEATRTVLLNEISTLFEEAGVNYRHLGLLCDVMTNAGRLMSVDRYGINKKDIGPLAKASFEETEKILLRAAIFGETDPVTGVSANIMTGQVIRGGTAFSQILLDEAALLRLQEGLPPVPVDEEEDVEEPTEEEIADELHEDANDMCSSARLRMNIVMPNSAVLVEEPDVDFTVMKSDD</sequence>
<dbReference type="InterPro" id="IPR007083">
    <property type="entry name" value="RNA_pol_Rpb1_4"/>
</dbReference>
<organism evidence="10">
    <name type="scientific">viral metagenome</name>
    <dbReference type="NCBI Taxonomy" id="1070528"/>
    <lineage>
        <taxon>unclassified sequences</taxon>
        <taxon>metagenomes</taxon>
        <taxon>organismal metagenomes</taxon>
    </lineage>
</organism>
<dbReference type="Pfam" id="PF14528">
    <property type="entry name" value="LAGLIDADG_3"/>
    <property type="match status" value="2"/>
</dbReference>
<accession>A0A6C0BJR1</accession>
<feature type="domain" description="DOD-type homing endonuclease" evidence="9">
    <location>
        <begin position="1666"/>
        <end position="1799"/>
    </location>
</feature>
<dbReference type="InterPro" id="IPR006592">
    <property type="entry name" value="RNA_pol_N"/>
</dbReference>
<dbReference type="GO" id="GO:0003899">
    <property type="term" value="F:DNA-directed RNA polymerase activity"/>
    <property type="evidence" value="ECO:0007669"/>
    <property type="project" value="UniProtKB-EC"/>
</dbReference>
<dbReference type="SMART" id="SM00663">
    <property type="entry name" value="RPOLA_N"/>
    <property type="match status" value="1"/>
</dbReference>
<dbReference type="Pfam" id="PF14890">
    <property type="entry name" value="Intein_splicing"/>
    <property type="match status" value="2"/>
</dbReference>
<dbReference type="GO" id="GO:0016539">
    <property type="term" value="P:intein-mediated protein splicing"/>
    <property type="evidence" value="ECO:0007669"/>
    <property type="project" value="InterPro"/>
</dbReference>
<evidence type="ECO:0000256" key="6">
    <source>
        <dbReference type="ARBA" id="ARBA00022813"/>
    </source>
</evidence>
<name>A0A6C0BJR1_9ZZZZ</name>
<dbReference type="Gene3D" id="3.10.28.10">
    <property type="entry name" value="Homing endonucleases"/>
    <property type="match status" value="2"/>
</dbReference>
<dbReference type="InterPro" id="IPR044893">
    <property type="entry name" value="RNA_pol_Rpb1_clamp_domain"/>
</dbReference>
<dbReference type="PROSITE" id="PS50818">
    <property type="entry name" value="INTEIN_C_TER"/>
    <property type="match status" value="1"/>
</dbReference>
<dbReference type="EMBL" id="MN739166">
    <property type="protein sequence ID" value="QHS91944.1"/>
    <property type="molecule type" value="Genomic_DNA"/>
</dbReference>
<dbReference type="CDD" id="cd00081">
    <property type="entry name" value="Hint"/>
    <property type="match status" value="2"/>
</dbReference>
<dbReference type="GO" id="GO:0003677">
    <property type="term" value="F:DNA binding"/>
    <property type="evidence" value="ECO:0007669"/>
    <property type="project" value="InterPro"/>
</dbReference>
<evidence type="ECO:0000256" key="5">
    <source>
        <dbReference type="ARBA" id="ARBA00022695"/>
    </source>
</evidence>
<dbReference type="InterPro" id="IPR045867">
    <property type="entry name" value="DNA-dir_RpoC_beta_prime"/>
</dbReference>
<dbReference type="PANTHER" id="PTHR19376">
    <property type="entry name" value="DNA-DIRECTED RNA POLYMERASE"/>
    <property type="match status" value="1"/>
</dbReference>
<dbReference type="InterPro" id="IPR038593">
    <property type="entry name" value="RNA_pol_Rpb1_7_sf"/>
</dbReference>
<dbReference type="InterPro" id="IPR030934">
    <property type="entry name" value="Intein_C"/>
</dbReference>
<dbReference type="Pfam" id="PF04998">
    <property type="entry name" value="RNA_pol_Rpb1_5"/>
    <property type="match status" value="3"/>
</dbReference>
<dbReference type="Gene3D" id="2.40.40.20">
    <property type="match status" value="1"/>
</dbReference>
<dbReference type="GO" id="GO:0006351">
    <property type="term" value="P:DNA-templated transcription"/>
    <property type="evidence" value="ECO:0007669"/>
    <property type="project" value="InterPro"/>
</dbReference>
<dbReference type="Gene3D" id="3.30.1360.140">
    <property type="match status" value="1"/>
</dbReference>
<evidence type="ECO:0000259" key="9">
    <source>
        <dbReference type="PROSITE" id="PS50819"/>
    </source>
</evidence>
<dbReference type="FunFam" id="2.40.40.20:FF:000019">
    <property type="entry name" value="DNA-directed RNA polymerase II subunit RPB1"/>
    <property type="match status" value="1"/>
</dbReference>
<evidence type="ECO:0000256" key="1">
    <source>
        <dbReference type="ARBA" id="ARBA00006460"/>
    </source>
</evidence>
<evidence type="ECO:0000313" key="10">
    <source>
        <dbReference type="EMBL" id="QHS91944.1"/>
    </source>
</evidence>
<dbReference type="InterPro" id="IPR042102">
    <property type="entry name" value="RNA_pol_Rpb1_3_sf"/>
</dbReference>
<dbReference type="Gene3D" id="1.10.274.100">
    <property type="entry name" value="RNA polymerase Rpb1, domain 3"/>
    <property type="match status" value="1"/>
</dbReference>
<dbReference type="InterPro" id="IPR003587">
    <property type="entry name" value="Hint_dom_N"/>
</dbReference>
<dbReference type="PANTHER" id="PTHR19376:SF37">
    <property type="entry name" value="DNA-DIRECTED RNA POLYMERASE II SUBUNIT RPB1"/>
    <property type="match status" value="1"/>
</dbReference>
<dbReference type="InterPro" id="IPR027434">
    <property type="entry name" value="Homing_endonucl"/>
</dbReference>
<keyword evidence="6" id="KW-0068">Autocatalytic cleavage</keyword>
<dbReference type="CDD" id="cd02733">
    <property type="entry name" value="RNAP_II_RPB1_N"/>
    <property type="match status" value="1"/>
</dbReference>
<evidence type="ECO:0000256" key="2">
    <source>
        <dbReference type="ARBA" id="ARBA00012418"/>
    </source>
</evidence>
<dbReference type="InterPro" id="IPR007066">
    <property type="entry name" value="RNA_pol_Rpb1_3"/>
</dbReference>
<dbReference type="SUPFAM" id="SSF51294">
    <property type="entry name" value="Hedgehog/intein (Hint) domain"/>
    <property type="match status" value="2"/>
</dbReference>
<dbReference type="SUPFAM" id="SSF64484">
    <property type="entry name" value="beta and beta-prime subunits of DNA dependent RNA-polymerase"/>
    <property type="match status" value="3"/>
</dbReference>
<dbReference type="NCBIfam" id="TIGR01443">
    <property type="entry name" value="intein_Cterm"/>
    <property type="match status" value="1"/>
</dbReference>
<dbReference type="InterPro" id="IPR007081">
    <property type="entry name" value="RNA_pol_Rpb1_5"/>
</dbReference>
<proteinExistence type="inferred from homology"/>
<dbReference type="GO" id="GO:0000428">
    <property type="term" value="C:DNA-directed RNA polymerase complex"/>
    <property type="evidence" value="ECO:0007669"/>
    <property type="project" value="UniProtKB-KW"/>
</dbReference>
<dbReference type="Gene3D" id="6.20.50.80">
    <property type="match status" value="1"/>
</dbReference>
<dbReference type="Pfam" id="PF04997">
    <property type="entry name" value="RNA_pol_Rpb1_1"/>
    <property type="match status" value="1"/>
</dbReference>
<dbReference type="Pfam" id="PF04992">
    <property type="entry name" value="RNA_pol_Rpb1_6"/>
    <property type="match status" value="1"/>
</dbReference>
<dbReference type="InterPro" id="IPR007080">
    <property type="entry name" value="RNA_pol_Rpb1_1"/>
</dbReference>
<dbReference type="InterPro" id="IPR006142">
    <property type="entry name" value="INTEIN"/>
</dbReference>
<dbReference type="SMART" id="SM00306">
    <property type="entry name" value="HintN"/>
    <property type="match status" value="2"/>
</dbReference>
<dbReference type="SMART" id="SM00305">
    <property type="entry name" value="HintC"/>
    <property type="match status" value="2"/>
</dbReference>
<dbReference type="Pfam" id="PF00623">
    <property type="entry name" value="RNA_pol_Rpb1_2"/>
    <property type="match status" value="1"/>
</dbReference>
<dbReference type="Gene3D" id="4.10.860.120">
    <property type="entry name" value="RNA polymerase II, clamp domain"/>
    <property type="match status" value="1"/>
</dbReference>
<dbReference type="InterPro" id="IPR007075">
    <property type="entry name" value="RNA_pol_Rpb1_6"/>
</dbReference>
<dbReference type="EC" id="2.7.7.6" evidence="2"/>